<dbReference type="EC" id="5.2.1.13" evidence="1"/>
<keyword evidence="1" id="KW-0413">Isomerase</keyword>
<keyword evidence="2" id="KW-1185">Reference proteome</keyword>
<dbReference type="STRING" id="74649.A0A2P6RCV6"/>
<comment type="caution">
    <text evidence="1">The sequence shown here is derived from an EMBL/GenBank/DDBJ whole genome shotgun (WGS) entry which is preliminary data.</text>
</comment>
<dbReference type="EMBL" id="PDCK01000041">
    <property type="protein sequence ID" value="PRQ44268.1"/>
    <property type="molecule type" value="Genomic_DNA"/>
</dbReference>
<accession>A0A2P6RCV6</accession>
<name>A0A2P6RCV6_ROSCH</name>
<organism evidence="1 2">
    <name type="scientific">Rosa chinensis</name>
    <name type="common">China rose</name>
    <dbReference type="NCBI Taxonomy" id="74649"/>
    <lineage>
        <taxon>Eukaryota</taxon>
        <taxon>Viridiplantae</taxon>
        <taxon>Streptophyta</taxon>
        <taxon>Embryophyta</taxon>
        <taxon>Tracheophyta</taxon>
        <taxon>Spermatophyta</taxon>
        <taxon>Magnoliopsida</taxon>
        <taxon>eudicotyledons</taxon>
        <taxon>Gunneridae</taxon>
        <taxon>Pentapetalae</taxon>
        <taxon>rosids</taxon>
        <taxon>fabids</taxon>
        <taxon>Rosales</taxon>
        <taxon>Rosaceae</taxon>
        <taxon>Rosoideae</taxon>
        <taxon>Rosoideae incertae sedis</taxon>
        <taxon>Rosa</taxon>
    </lineage>
</organism>
<dbReference type="Proteomes" id="UP000238479">
    <property type="component" value="Chromosome 3"/>
</dbReference>
<dbReference type="InterPro" id="IPR045892">
    <property type="entry name" value="CrtISO-like"/>
</dbReference>
<evidence type="ECO:0000313" key="2">
    <source>
        <dbReference type="Proteomes" id="UP000238479"/>
    </source>
</evidence>
<evidence type="ECO:0000313" key="1">
    <source>
        <dbReference type="EMBL" id="PRQ44268.1"/>
    </source>
</evidence>
<dbReference type="GO" id="GO:0016853">
    <property type="term" value="F:isomerase activity"/>
    <property type="evidence" value="ECO:0007669"/>
    <property type="project" value="UniProtKB-KW"/>
</dbReference>
<protein>
    <submittedName>
        <fullName evidence="1">Putative prolycopene isomerase</fullName>
        <ecNumber evidence="1">5.2.1.13</ecNumber>
    </submittedName>
</protein>
<dbReference type="PANTHER" id="PTHR46313:SF3">
    <property type="entry name" value="PROLYCOPENE ISOMERASE, CHLOROPLASTIC"/>
    <property type="match status" value="1"/>
</dbReference>
<reference evidence="1 2" key="1">
    <citation type="journal article" date="2018" name="Nat. Genet.">
        <title>The Rosa genome provides new insights in the design of modern roses.</title>
        <authorList>
            <person name="Bendahmane M."/>
        </authorList>
    </citation>
    <scope>NUCLEOTIDE SEQUENCE [LARGE SCALE GENOMIC DNA]</scope>
    <source>
        <strain evidence="2">cv. Old Blush</strain>
    </source>
</reference>
<dbReference type="GO" id="GO:0016116">
    <property type="term" value="P:carotenoid metabolic process"/>
    <property type="evidence" value="ECO:0007669"/>
    <property type="project" value="InterPro"/>
</dbReference>
<dbReference type="AlphaFoldDB" id="A0A2P6RCV6"/>
<gene>
    <name evidence="1" type="ORF">RchiOBHm_Chr3g0477371</name>
</gene>
<sequence length="52" mass="5532">MQAIEGLYCVGDSYFPGQGVNAVSFSGLMYAHQVAVDIGLEKKSPILDDALL</sequence>
<dbReference type="PANTHER" id="PTHR46313">
    <property type="match status" value="1"/>
</dbReference>
<proteinExistence type="predicted"/>
<dbReference type="Gramene" id="PRQ44268">
    <property type="protein sequence ID" value="PRQ44268"/>
    <property type="gene ID" value="RchiOBHm_Chr3g0477371"/>
</dbReference>